<dbReference type="SUPFAM" id="SSF48371">
    <property type="entry name" value="ARM repeat"/>
    <property type="match status" value="1"/>
</dbReference>
<accession>A0A166ILI4</accession>
<organism evidence="19 20">
    <name type="scientific">Sistotremastrum suecicum HHB10207 ss-3</name>
    <dbReference type="NCBI Taxonomy" id="1314776"/>
    <lineage>
        <taxon>Eukaryota</taxon>
        <taxon>Fungi</taxon>
        <taxon>Dikarya</taxon>
        <taxon>Basidiomycota</taxon>
        <taxon>Agaricomycotina</taxon>
        <taxon>Agaricomycetes</taxon>
        <taxon>Sistotremastrales</taxon>
        <taxon>Sistotremastraceae</taxon>
        <taxon>Sistotremastrum</taxon>
    </lineage>
</organism>
<dbReference type="Pfam" id="PF01602">
    <property type="entry name" value="Adaptin_N"/>
    <property type="match status" value="1"/>
</dbReference>
<evidence type="ECO:0000256" key="14">
    <source>
        <dbReference type="PIRNR" id="PIRNR005727"/>
    </source>
</evidence>
<evidence type="ECO:0000256" key="6">
    <source>
        <dbReference type="ARBA" id="ARBA00022737"/>
    </source>
</evidence>
<evidence type="ECO:0000259" key="16">
    <source>
        <dbReference type="Pfam" id="PF01602"/>
    </source>
</evidence>
<dbReference type="InterPro" id="IPR016024">
    <property type="entry name" value="ARM-type_fold"/>
</dbReference>
<evidence type="ECO:0000256" key="3">
    <source>
        <dbReference type="ARBA" id="ARBA00017024"/>
    </source>
</evidence>
<dbReference type="Pfam" id="PF14806">
    <property type="entry name" value="Coatomer_b_Cpla"/>
    <property type="match status" value="1"/>
</dbReference>
<evidence type="ECO:0000256" key="2">
    <source>
        <dbReference type="ARBA" id="ARBA00011775"/>
    </source>
</evidence>
<reference evidence="19 20" key="1">
    <citation type="journal article" date="2016" name="Mol. Biol. Evol.">
        <title>Comparative Genomics of Early-Diverging Mushroom-Forming Fungi Provides Insights into the Origins of Lignocellulose Decay Capabilities.</title>
        <authorList>
            <person name="Nagy L.G."/>
            <person name="Riley R."/>
            <person name="Tritt A."/>
            <person name="Adam C."/>
            <person name="Daum C."/>
            <person name="Floudas D."/>
            <person name="Sun H."/>
            <person name="Yadav J.S."/>
            <person name="Pangilinan J."/>
            <person name="Larsson K.H."/>
            <person name="Matsuura K."/>
            <person name="Barry K."/>
            <person name="Labutti K."/>
            <person name="Kuo R."/>
            <person name="Ohm R.A."/>
            <person name="Bhattacharya S.S."/>
            <person name="Shirouzu T."/>
            <person name="Yoshinaga Y."/>
            <person name="Martin F.M."/>
            <person name="Grigoriev I.V."/>
            <person name="Hibbett D.S."/>
        </authorList>
    </citation>
    <scope>NUCLEOTIDE SEQUENCE [LARGE SCALE GENOMIC DNA]</scope>
    <source>
        <strain evidence="19 20">HHB10207 ss-3</strain>
    </source>
</reference>
<dbReference type="Proteomes" id="UP000076798">
    <property type="component" value="Unassembled WGS sequence"/>
</dbReference>
<sequence length="948" mass="105586">MATTEAPCFTMIWDDASEIPSTQELRSALEKGSDEVKQETLKKIILATLNGSPQPALLMPIIQFVLPSRNKALKKLLHFYWEVCPKHDENGKLKQEMILVCNAIRNDLQHPNEYIRGATLRFLQKITDPELLEPLIPTCRSCLEHRHSYVRKNAVFAVYTIYRDFEHLLPDAPDLIQTFLAAESDSICKRNAFVFLVNCAMPKAVEYVLSVYDQISGFDELLQLSIIDLLRKDSIGDSAHRPRYIRCILELLNASSHTVKYEAATTLTTLTQNPVAIKAAASCFIELVAKESDNNVKLIVLDRLDALRSKHEHVLDGLVMDIVRVVASSDMEVRRKALAIALPMISARNVEEVVTFLKNQLVKTRDEEQEKAAEYRQLLIQSIHVCAIRFSEVASSVVHALMEFLGDANSSSATDVIGFVREVVEKFPELRQSITERLLEHLSSIKAGKVFRGALWIVGEYCTEEQDILAAFEEIRKVIGEIPILAAEQLLLESADTTEEGPKDDRPINRTRVLEDGTYATETIYSTSANAEKLAAVKSAAKPALRALILSGDYYTGAVLAASLTKLLLRLSKISADVQALNGFRAEAMLIMISIIRVGQSEFVTMPIDEDSQDRILQCVQSLSELDGQPAVEEIFLHDTKAAYAQMVSNEEKKAAEKKEKETKVVAIQVDDLISFRQLVKKGSLQVDEFEQDVNRATGSGTVQESVTSNLKKIHQLTGFTDPIYAEAYVKIHGFDILLDVLLVNQTSDTMQNLCLDFSTLGDLKLVERPSTHTIGPHGFLSVKATIKVSSTETGVIFGNILWEGPNLTENCVILSDMHIDIMDYIKPSSCNEAQFRSMWTEFEWENRVNVVTTMTDLHSYLQHIMKSTNMACLTPDAAMSGECDFLSANLCARSVFGEDALANISVEKTEDGTIVGHVRIRSKTQGIALSLGDKITQAQKREAIPLA</sequence>
<dbReference type="InterPro" id="IPR002553">
    <property type="entry name" value="Clathrin/coatomer_adapt-like_N"/>
</dbReference>
<dbReference type="STRING" id="1314776.A0A166ILI4"/>
<dbReference type="EMBL" id="KV428006">
    <property type="protein sequence ID" value="KZT43864.1"/>
    <property type="molecule type" value="Genomic_DNA"/>
</dbReference>
<evidence type="ECO:0000256" key="8">
    <source>
        <dbReference type="ARBA" id="ARBA00022927"/>
    </source>
</evidence>
<evidence type="ECO:0000256" key="5">
    <source>
        <dbReference type="ARBA" id="ARBA00022490"/>
    </source>
</evidence>
<dbReference type="GO" id="GO:0006891">
    <property type="term" value="P:intra-Golgi vesicle-mediated transport"/>
    <property type="evidence" value="ECO:0007669"/>
    <property type="project" value="TreeGrafter"/>
</dbReference>
<evidence type="ECO:0000259" key="17">
    <source>
        <dbReference type="Pfam" id="PF07718"/>
    </source>
</evidence>
<dbReference type="PIRSF" id="PIRSF005727">
    <property type="entry name" value="Coatomer_beta_subunit"/>
    <property type="match status" value="1"/>
</dbReference>
<dbReference type="FunFam" id="1.25.10.10:FF:000444">
    <property type="entry name" value="Coatomer subunit beta"/>
    <property type="match status" value="1"/>
</dbReference>
<feature type="domain" description="Coatomer beta subunit appendage platform" evidence="18">
    <location>
        <begin position="810"/>
        <end position="936"/>
    </location>
</feature>
<comment type="subunit">
    <text evidence="2 14">Oligomeric complex that consists of at least the alpha, beta, beta', gamma, delta, epsilon and zeta subunits.</text>
</comment>
<keyword evidence="6" id="KW-0677">Repeat</keyword>
<dbReference type="PANTHER" id="PTHR10635:SF0">
    <property type="entry name" value="COATOMER SUBUNIT BETA"/>
    <property type="match status" value="1"/>
</dbReference>
<evidence type="ECO:0000256" key="13">
    <source>
        <dbReference type="ARBA" id="ARBA00030841"/>
    </source>
</evidence>
<feature type="domain" description="Coatomer beta subunit C-terminal" evidence="17">
    <location>
        <begin position="670"/>
        <end position="804"/>
    </location>
</feature>
<feature type="coiled-coil region" evidence="15">
    <location>
        <begin position="347"/>
        <end position="378"/>
    </location>
</feature>
<dbReference type="InterPro" id="IPR016460">
    <property type="entry name" value="COPB1"/>
</dbReference>
<comment type="function">
    <text evidence="12 14">The coatomer is a cytosolic protein complex that binds to dilysine motifs and reversibly associates with Golgi non-clathrin-coated vesicles, which further mediate biosynthetic protein transport from the ER, via the Golgi up to the trans Golgi network. Coatomer complex is required for budding from Golgi membranes, and is essential for the retrograde Golgi-to-ER transport of dilysine-tagged proteins.</text>
</comment>
<evidence type="ECO:0000259" key="18">
    <source>
        <dbReference type="Pfam" id="PF14806"/>
    </source>
</evidence>
<dbReference type="InterPro" id="IPR029446">
    <property type="entry name" value="COPB1_appendage_platform_dom"/>
</dbReference>
<evidence type="ECO:0000256" key="10">
    <source>
        <dbReference type="ARBA" id="ARBA00023136"/>
    </source>
</evidence>
<dbReference type="GO" id="GO:0006886">
    <property type="term" value="P:intracellular protein transport"/>
    <property type="evidence" value="ECO:0007669"/>
    <property type="project" value="InterPro"/>
</dbReference>
<keyword evidence="7 14" id="KW-0931">ER-Golgi transport</keyword>
<comment type="subcellular location">
    <subcellularLocation>
        <location evidence="14">Cytoplasm</location>
    </subcellularLocation>
    <subcellularLocation>
        <location evidence="1 14">Golgi apparatus membrane</location>
        <topology evidence="1 14">Peripheral membrane protein</topology>
        <orientation evidence="1 14">Cytoplasmic side</orientation>
    </subcellularLocation>
    <subcellularLocation>
        <location evidence="14">Cytoplasmic vesicle</location>
        <location evidence="14">COPI-coated vesicle membrane</location>
        <topology evidence="14">Peripheral membrane protein</topology>
        <orientation evidence="14">Cytoplasmic side</orientation>
    </subcellularLocation>
</comment>
<evidence type="ECO:0000256" key="15">
    <source>
        <dbReference type="SAM" id="Coils"/>
    </source>
</evidence>
<dbReference type="GO" id="GO:0006888">
    <property type="term" value="P:endoplasmic reticulum to Golgi vesicle-mediated transport"/>
    <property type="evidence" value="ECO:0007669"/>
    <property type="project" value="TreeGrafter"/>
</dbReference>
<dbReference type="Pfam" id="PF07718">
    <property type="entry name" value="Coatamer_beta_C"/>
    <property type="match status" value="1"/>
</dbReference>
<keyword evidence="20" id="KW-1185">Reference proteome</keyword>
<gene>
    <name evidence="19" type="ORF">SISSUDRAFT_1039773</name>
</gene>
<keyword evidence="15" id="KW-0175">Coiled coil</keyword>
<dbReference type="InterPro" id="IPR011989">
    <property type="entry name" value="ARM-like"/>
</dbReference>
<name>A0A166ILI4_9AGAM</name>
<dbReference type="GO" id="GO:0030126">
    <property type="term" value="C:COPI vesicle coat"/>
    <property type="evidence" value="ECO:0007669"/>
    <property type="project" value="InterPro"/>
</dbReference>
<dbReference type="GO" id="GO:0000139">
    <property type="term" value="C:Golgi membrane"/>
    <property type="evidence" value="ECO:0007669"/>
    <property type="project" value="UniProtKB-SubCell"/>
</dbReference>
<evidence type="ECO:0000313" key="20">
    <source>
        <dbReference type="Proteomes" id="UP000076798"/>
    </source>
</evidence>
<dbReference type="OrthoDB" id="10261439at2759"/>
<protein>
    <recommendedName>
        <fullName evidence="3 14">Coatomer subunit beta</fullName>
    </recommendedName>
    <alternativeName>
        <fullName evidence="13 14">Beta-coat protein</fullName>
    </alternativeName>
</protein>
<keyword evidence="8 14" id="KW-0653">Protein transport</keyword>
<evidence type="ECO:0000256" key="12">
    <source>
        <dbReference type="ARBA" id="ARBA00025536"/>
    </source>
</evidence>
<keyword evidence="10 14" id="KW-0472">Membrane</keyword>
<evidence type="ECO:0000313" key="19">
    <source>
        <dbReference type="EMBL" id="KZT43864.1"/>
    </source>
</evidence>
<evidence type="ECO:0000256" key="11">
    <source>
        <dbReference type="ARBA" id="ARBA00023329"/>
    </source>
</evidence>
<dbReference type="InterPro" id="IPR011710">
    <property type="entry name" value="Coatomer_bsu_C"/>
</dbReference>
<dbReference type="PANTHER" id="PTHR10635">
    <property type="entry name" value="COATOMER SUBUNIT BETA"/>
    <property type="match status" value="1"/>
</dbReference>
<proteinExistence type="predicted"/>
<evidence type="ECO:0000256" key="7">
    <source>
        <dbReference type="ARBA" id="ARBA00022892"/>
    </source>
</evidence>
<dbReference type="Gene3D" id="1.25.10.10">
    <property type="entry name" value="Leucine-rich Repeat Variant"/>
    <property type="match status" value="1"/>
</dbReference>
<feature type="domain" description="Clathrin/coatomer adaptor adaptin-like N-terminal" evidence="16">
    <location>
        <begin position="21"/>
        <end position="490"/>
    </location>
</feature>
<dbReference type="AlphaFoldDB" id="A0A166ILI4"/>
<keyword evidence="4 14" id="KW-0813">Transport</keyword>
<evidence type="ECO:0000256" key="1">
    <source>
        <dbReference type="ARBA" id="ARBA00004255"/>
    </source>
</evidence>
<evidence type="ECO:0000256" key="9">
    <source>
        <dbReference type="ARBA" id="ARBA00023034"/>
    </source>
</evidence>
<keyword evidence="9 14" id="KW-0333">Golgi apparatus</keyword>
<keyword evidence="11 14" id="KW-0968">Cytoplasmic vesicle</keyword>
<dbReference type="GO" id="GO:0005198">
    <property type="term" value="F:structural molecule activity"/>
    <property type="evidence" value="ECO:0007669"/>
    <property type="project" value="InterPro"/>
</dbReference>
<evidence type="ECO:0000256" key="4">
    <source>
        <dbReference type="ARBA" id="ARBA00022448"/>
    </source>
</evidence>
<keyword evidence="5 14" id="KW-0963">Cytoplasm</keyword>